<accession>A0A327JHM9</accession>
<dbReference type="PANTHER" id="PTHR30600">
    <property type="entry name" value="CYTOCHROME C PEROXIDASE-RELATED"/>
    <property type="match status" value="1"/>
</dbReference>
<dbReference type="GO" id="GO:0020037">
    <property type="term" value="F:heme binding"/>
    <property type="evidence" value="ECO:0007669"/>
    <property type="project" value="InterPro"/>
</dbReference>
<sequence length="474" mass="50551">MGRIGRCVLLGVVAVCLAAAPVRAEEPVWIEKAIPAHLGLESVTGALDGDRLKTVVKHGKILFEARFTVHDGAGRPAATQAIIPTKKKRPVRETFARTFGPDANACTSCHNVPEAGGAGDFTANVFVSEGFESADFDSTAPQFSNERGTPHLFGSGLLELLAREMTADLKAQRHAALLAARKAGQPVTVELATKGVGFGRLTASPDGAVDVSGFDGVDTDLVIRPFSQKGVFASLRQFTINALNQHHGIQPDERFGTRWTGTEDFDEDGVMSEMSAGDVSAVVAFQATLPPPEQKTPENPAWKDAAKTGEKFFADIGCAECHRPTLPLNSLVFADPGPNDTAGTLRQGDVAAPGAIDLSEMPFARHLTRDESGAWLIPVFGDLKRHRIADNQVDHFGNEILAQRFVEADVFLTAELWGIADTAPYGHRGDLTTLDATIRAHGGAGRASRDAYVAANDEERGSLIAFLKTLGIAR</sequence>
<dbReference type="GO" id="GO:0009055">
    <property type="term" value="F:electron transfer activity"/>
    <property type="evidence" value="ECO:0007669"/>
    <property type="project" value="InterPro"/>
</dbReference>
<dbReference type="Gene3D" id="1.10.760.10">
    <property type="entry name" value="Cytochrome c-like domain"/>
    <property type="match status" value="1"/>
</dbReference>
<reference evidence="7 8" key="1">
    <citation type="submission" date="2017-07" db="EMBL/GenBank/DDBJ databases">
        <title>Draft Genome Sequences of Select Purple Nonsulfur Bacteria.</title>
        <authorList>
            <person name="Lasarre B."/>
            <person name="Mckinlay J.B."/>
        </authorList>
    </citation>
    <scope>NUCLEOTIDE SEQUENCE [LARGE SCALE GENOMIC DNA]</scope>
    <source>
        <strain evidence="7 8">DSM 11290</strain>
    </source>
</reference>
<gene>
    <name evidence="7" type="ORF">CH339_16270</name>
</gene>
<feature type="chain" id="PRO_5016438898" description="Cytochrome c domain-containing protein" evidence="5">
    <location>
        <begin position="25"/>
        <end position="474"/>
    </location>
</feature>
<name>A0A327JHM9_9HYPH</name>
<feature type="domain" description="Cytochrome c" evidence="6">
    <location>
        <begin position="304"/>
        <end position="471"/>
    </location>
</feature>
<dbReference type="AlphaFoldDB" id="A0A327JHM9"/>
<evidence type="ECO:0000256" key="4">
    <source>
        <dbReference type="PROSITE-ProRule" id="PRU00433"/>
    </source>
</evidence>
<evidence type="ECO:0000256" key="3">
    <source>
        <dbReference type="ARBA" id="ARBA00023004"/>
    </source>
</evidence>
<evidence type="ECO:0000313" key="7">
    <source>
        <dbReference type="EMBL" id="RAI25890.1"/>
    </source>
</evidence>
<comment type="caution">
    <text evidence="7">The sequence shown here is derived from an EMBL/GenBank/DDBJ whole genome shotgun (WGS) entry which is preliminary data.</text>
</comment>
<evidence type="ECO:0000313" key="8">
    <source>
        <dbReference type="Proteomes" id="UP000249299"/>
    </source>
</evidence>
<organism evidence="7 8">
    <name type="scientific">Rhodobium orientis</name>
    <dbReference type="NCBI Taxonomy" id="34017"/>
    <lineage>
        <taxon>Bacteria</taxon>
        <taxon>Pseudomonadati</taxon>
        <taxon>Pseudomonadota</taxon>
        <taxon>Alphaproteobacteria</taxon>
        <taxon>Hyphomicrobiales</taxon>
        <taxon>Rhodobiaceae</taxon>
        <taxon>Rhodobium</taxon>
    </lineage>
</organism>
<dbReference type="EMBL" id="NPEV01000039">
    <property type="protein sequence ID" value="RAI25890.1"/>
    <property type="molecule type" value="Genomic_DNA"/>
</dbReference>
<feature type="signal peptide" evidence="5">
    <location>
        <begin position="1"/>
        <end position="24"/>
    </location>
</feature>
<evidence type="ECO:0000259" key="6">
    <source>
        <dbReference type="PROSITE" id="PS51007"/>
    </source>
</evidence>
<dbReference type="InterPro" id="IPR051395">
    <property type="entry name" value="Cytochrome_c_Peroxidase/MauG"/>
</dbReference>
<dbReference type="InterPro" id="IPR036909">
    <property type="entry name" value="Cyt_c-like_dom_sf"/>
</dbReference>
<proteinExistence type="predicted"/>
<dbReference type="OrthoDB" id="9805202at2"/>
<dbReference type="GO" id="GO:0046872">
    <property type="term" value="F:metal ion binding"/>
    <property type="evidence" value="ECO:0007669"/>
    <property type="project" value="UniProtKB-KW"/>
</dbReference>
<keyword evidence="3 4" id="KW-0408">Iron</keyword>
<evidence type="ECO:0000256" key="2">
    <source>
        <dbReference type="ARBA" id="ARBA00022723"/>
    </source>
</evidence>
<keyword evidence="5" id="KW-0732">Signal</keyword>
<dbReference type="Proteomes" id="UP000249299">
    <property type="component" value="Unassembled WGS sequence"/>
</dbReference>
<protein>
    <recommendedName>
        <fullName evidence="6">Cytochrome c domain-containing protein</fullName>
    </recommendedName>
</protein>
<dbReference type="SUPFAM" id="SSF46626">
    <property type="entry name" value="Cytochrome c"/>
    <property type="match status" value="1"/>
</dbReference>
<keyword evidence="8" id="KW-1185">Reference proteome</keyword>
<dbReference type="PANTHER" id="PTHR30600:SF4">
    <property type="entry name" value="CYTOCHROME C DOMAIN-CONTAINING PROTEIN"/>
    <property type="match status" value="1"/>
</dbReference>
<dbReference type="InterPro" id="IPR009056">
    <property type="entry name" value="Cyt_c-like_dom"/>
</dbReference>
<evidence type="ECO:0000256" key="1">
    <source>
        <dbReference type="ARBA" id="ARBA00022617"/>
    </source>
</evidence>
<dbReference type="PROSITE" id="PS51007">
    <property type="entry name" value="CYTC"/>
    <property type="match status" value="1"/>
</dbReference>
<evidence type="ECO:0000256" key="5">
    <source>
        <dbReference type="SAM" id="SignalP"/>
    </source>
</evidence>
<dbReference type="GO" id="GO:0004130">
    <property type="term" value="F:cytochrome-c peroxidase activity"/>
    <property type="evidence" value="ECO:0007669"/>
    <property type="project" value="TreeGrafter"/>
</dbReference>
<keyword evidence="1 4" id="KW-0349">Heme</keyword>
<keyword evidence="2 4" id="KW-0479">Metal-binding</keyword>